<evidence type="ECO:0000313" key="1">
    <source>
        <dbReference type="EMBL" id="MDC0674737.1"/>
    </source>
</evidence>
<reference evidence="1 2" key="1">
    <citation type="submission" date="2022-11" db="EMBL/GenBank/DDBJ databases">
        <title>Minimal conservation of predation-associated metabolite biosynthetic gene clusters underscores biosynthetic potential of Myxococcota including descriptions for ten novel species: Archangium lansinium sp. nov., Myxococcus landrumus sp. nov., Nannocystis bai.</title>
        <authorList>
            <person name="Ahearne A."/>
            <person name="Stevens C."/>
            <person name="Dowd S."/>
        </authorList>
    </citation>
    <scope>NUCLEOTIDE SEQUENCE [LARGE SCALE GENOMIC DNA]</scope>
    <source>
        <strain evidence="1 2">NCELM</strain>
    </source>
</reference>
<gene>
    <name evidence="1" type="ORF">POL58_43715</name>
</gene>
<protein>
    <submittedName>
        <fullName evidence="1">Uncharacterized protein</fullName>
    </submittedName>
</protein>
<comment type="caution">
    <text evidence="1">The sequence shown here is derived from an EMBL/GenBank/DDBJ whole genome shotgun (WGS) entry which is preliminary data.</text>
</comment>
<accession>A0ABT5BP24</accession>
<evidence type="ECO:0000313" key="2">
    <source>
        <dbReference type="Proteomes" id="UP001217838"/>
    </source>
</evidence>
<dbReference type="Proteomes" id="UP001217838">
    <property type="component" value="Unassembled WGS sequence"/>
</dbReference>
<dbReference type="RefSeq" id="WP_272009213.1">
    <property type="nucleotide sequence ID" value="NZ_JAQNDN010000025.1"/>
</dbReference>
<keyword evidence="2" id="KW-1185">Reference proteome</keyword>
<organism evidence="1 2">
    <name type="scientific">Nannocystis radixulma</name>
    <dbReference type="NCBI Taxonomy" id="2995305"/>
    <lineage>
        <taxon>Bacteria</taxon>
        <taxon>Pseudomonadati</taxon>
        <taxon>Myxococcota</taxon>
        <taxon>Polyangia</taxon>
        <taxon>Nannocystales</taxon>
        <taxon>Nannocystaceae</taxon>
        <taxon>Nannocystis</taxon>
    </lineage>
</organism>
<sequence>MGVDPASGDLEEAQYQEVLRRLRDIETGEDELKEWEQVHAELLVRIARRVS</sequence>
<name>A0ABT5BP24_9BACT</name>
<dbReference type="EMBL" id="JAQNDN010000025">
    <property type="protein sequence ID" value="MDC0674737.1"/>
    <property type="molecule type" value="Genomic_DNA"/>
</dbReference>
<proteinExistence type="predicted"/>